<protein>
    <submittedName>
        <fullName evidence="2">Uncharacterized protein</fullName>
    </submittedName>
</protein>
<sequence>MLSKGEMTPPCGTPFLPNSVSSEPGAAQIARLKNSWYVLLGSFLGALALGVVSNGVFYVALKYLGLPS</sequence>
<dbReference type="EMBL" id="LT670818">
    <property type="protein sequence ID" value="SHH04640.1"/>
    <property type="molecule type" value="Genomic_DNA"/>
</dbReference>
<evidence type="ECO:0000313" key="2">
    <source>
        <dbReference type="EMBL" id="SHH04640.1"/>
    </source>
</evidence>
<dbReference type="AlphaFoldDB" id="A0A1M5PSM8"/>
<dbReference type="Proteomes" id="UP000190675">
    <property type="component" value="Chromosome I"/>
</dbReference>
<organism evidence="2 3">
    <name type="scientific">Bradyrhizobium erythrophlei</name>
    <dbReference type="NCBI Taxonomy" id="1437360"/>
    <lineage>
        <taxon>Bacteria</taxon>
        <taxon>Pseudomonadati</taxon>
        <taxon>Pseudomonadota</taxon>
        <taxon>Alphaproteobacteria</taxon>
        <taxon>Hyphomicrobiales</taxon>
        <taxon>Nitrobacteraceae</taxon>
        <taxon>Bradyrhizobium</taxon>
    </lineage>
</organism>
<keyword evidence="1" id="KW-1133">Transmembrane helix</keyword>
<evidence type="ECO:0000256" key="1">
    <source>
        <dbReference type="SAM" id="Phobius"/>
    </source>
</evidence>
<name>A0A1M5PSM8_9BRAD</name>
<gene>
    <name evidence="2" type="ORF">SAMN05444169_5438</name>
</gene>
<proteinExistence type="predicted"/>
<reference evidence="2 3" key="1">
    <citation type="submission" date="2016-11" db="EMBL/GenBank/DDBJ databases">
        <authorList>
            <person name="Jaros S."/>
            <person name="Januszkiewicz K."/>
            <person name="Wedrychowicz H."/>
        </authorList>
    </citation>
    <scope>NUCLEOTIDE SEQUENCE [LARGE SCALE GENOMIC DNA]</scope>
    <source>
        <strain evidence="2 3">GAS242</strain>
    </source>
</reference>
<feature type="transmembrane region" description="Helical" evidence="1">
    <location>
        <begin position="36"/>
        <end position="61"/>
    </location>
</feature>
<keyword evidence="1" id="KW-0812">Transmembrane</keyword>
<evidence type="ECO:0000313" key="3">
    <source>
        <dbReference type="Proteomes" id="UP000190675"/>
    </source>
</evidence>
<accession>A0A1M5PSM8</accession>
<keyword evidence="1" id="KW-0472">Membrane</keyword>